<sequence length="141" mass="15930">MYSEENPHPINPSPFLWAVKMEISNVRRVGGRSTVASVWYIQSGSKFNIEQQNKGETYVWAKGYSRFKGNGIVDTLAKEAAVSGVNIPNLTHKDIISSRKSMLTQVQLPAPTKIWSYGAPEQAPPTERRQYYMVPRSPLFQ</sequence>
<evidence type="ECO:0000313" key="1">
    <source>
        <dbReference type="EMBL" id="CAH1989106.1"/>
    </source>
</evidence>
<proteinExistence type="predicted"/>
<accession>A0A9P0L446</accession>
<name>A0A9P0L446_ACAOB</name>
<organism evidence="1 2">
    <name type="scientific">Acanthoscelides obtectus</name>
    <name type="common">Bean weevil</name>
    <name type="synonym">Bruchus obtectus</name>
    <dbReference type="NCBI Taxonomy" id="200917"/>
    <lineage>
        <taxon>Eukaryota</taxon>
        <taxon>Metazoa</taxon>
        <taxon>Ecdysozoa</taxon>
        <taxon>Arthropoda</taxon>
        <taxon>Hexapoda</taxon>
        <taxon>Insecta</taxon>
        <taxon>Pterygota</taxon>
        <taxon>Neoptera</taxon>
        <taxon>Endopterygota</taxon>
        <taxon>Coleoptera</taxon>
        <taxon>Polyphaga</taxon>
        <taxon>Cucujiformia</taxon>
        <taxon>Chrysomeloidea</taxon>
        <taxon>Chrysomelidae</taxon>
        <taxon>Bruchinae</taxon>
        <taxon>Bruchini</taxon>
        <taxon>Acanthoscelides</taxon>
    </lineage>
</organism>
<protein>
    <submittedName>
        <fullName evidence="1">Uncharacterized protein</fullName>
    </submittedName>
</protein>
<dbReference type="EMBL" id="CAKOFQ010007057">
    <property type="protein sequence ID" value="CAH1989106.1"/>
    <property type="molecule type" value="Genomic_DNA"/>
</dbReference>
<gene>
    <name evidence="1" type="ORF">ACAOBT_LOCUS18845</name>
</gene>
<evidence type="ECO:0000313" key="2">
    <source>
        <dbReference type="Proteomes" id="UP001152888"/>
    </source>
</evidence>
<keyword evidence="2" id="KW-1185">Reference proteome</keyword>
<reference evidence="1" key="1">
    <citation type="submission" date="2022-03" db="EMBL/GenBank/DDBJ databases">
        <authorList>
            <person name="Sayadi A."/>
        </authorList>
    </citation>
    <scope>NUCLEOTIDE SEQUENCE</scope>
</reference>
<comment type="caution">
    <text evidence="1">The sequence shown here is derived from an EMBL/GenBank/DDBJ whole genome shotgun (WGS) entry which is preliminary data.</text>
</comment>
<dbReference type="Proteomes" id="UP001152888">
    <property type="component" value="Unassembled WGS sequence"/>
</dbReference>
<dbReference type="AlphaFoldDB" id="A0A9P0L446"/>